<evidence type="ECO:0000256" key="1">
    <source>
        <dbReference type="ARBA" id="ARBA00022741"/>
    </source>
</evidence>
<dbReference type="OrthoDB" id="9785229at2"/>
<dbReference type="GO" id="GO:0005524">
    <property type="term" value="F:ATP binding"/>
    <property type="evidence" value="ECO:0007669"/>
    <property type="project" value="UniProtKB-KW"/>
</dbReference>
<dbReference type="InterPro" id="IPR003439">
    <property type="entry name" value="ABC_transporter-like_ATP-bd"/>
</dbReference>
<evidence type="ECO:0000313" key="5">
    <source>
        <dbReference type="Proteomes" id="UP000295292"/>
    </source>
</evidence>
<protein>
    <submittedName>
        <fullName evidence="4">ABC-2 type transport system ATP-binding protein</fullName>
    </submittedName>
</protein>
<dbReference type="PROSITE" id="PS50893">
    <property type="entry name" value="ABC_TRANSPORTER_2"/>
    <property type="match status" value="1"/>
</dbReference>
<comment type="caution">
    <text evidence="4">The sequence shown here is derived from an EMBL/GenBank/DDBJ whole genome shotgun (WGS) entry which is preliminary data.</text>
</comment>
<organism evidence="4 5">
    <name type="scientific">Sphingobacterium yanglingense</name>
    <dbReference type="NCBI Taxonomy" id="1437280"/>
    <lineage>
        <taxon>Bacteria</taxon>
        <taxon>Pseudomonadati</taxon>
        <taxon>Bacteroidota</taxon>
        <taxon>Sphingobacteriia</taxon>
        <taxon>Sphingobacteriales</taxon>
        <taxon>Sphingobacteriaceae</taxon>
        <taxon>Sphingobacterium</taxon>
    </lineage>
</organism>
<gene>
    <name evidence="4" type="ORF">CLV99_3551</name>
</gene>
<dbReference type="Proteomes" id="UP000295292">
    <property type="component" value="Unassembled WGS sequence"/>
</dbReference>
<dbReference type="InterPro" id="IPR027417">
    <property type="entry name" value="P-loop_NTPase"/>
</dbReference>
<evidence type="ECO:0000256" key="2">
    <source>
        <dbReference type="ARBA" id="ARBA00022840"/>
    </source>
</evidence>
<dbReference type="EMBL" id="SNYV01000016">
    <property type="protein sequence ID" value="TDQ75857.1"/>
    <property type="molecule type" value="Genomic_DNA"/>
</dbReference>
<sequence>MEIIRIDSLSKKYKDSDYYSVENLSLQIFEGEVFGLLGPNGAGKTTLISMLCGLIKPTSGSFTIAGLSYKDTPMDIRRLIGVVPQEYALYPTLTATENLVYFGAMYGLKGKVLNSLVEEGLSKMGLSKFAHKKIGAFSGGMKRRVNLLAGILHEPKLLFLDEPTVGVDVQSKNVILDFLNEQNQSGMTIVYTSHHLIEAQELCDRIAIIESGKVIVQGTPQELIDTTEGARNLEDVFIALTGRGLRDAI</sequence>
<reference evidence="4 5" key="1">
    <citation type="submission" date="2019-03" db="EMBL/GenBank/DDBJ databases">
        <title>Genomic Encyclopedia of Archaeal and Bacterial Type Strains, Phase II (KMG-II): from individual species to whole genera.</title>
        <authorList>
            <person name="Goeker M."/>
        </authorList>
    </citation>
    <scope>NUCLEOTIDE SEQUENCE [LARGE SCALE GENOMIC DNA]</scope>
    <source>
        <strain evidence="4 5">DSM 28353</strain>
    </source>
</reference>
<evidence type="ECO:0000313" key="4">
    <source>
        <dbReference type="EMBL" id="TDQ75857.1"/>
    </source>
</evidence>
<dbReference type="PANTHER" id="PTHR43582:SF2">
    <property type="entry name" value="LINEARMYCIN RESISTANCE ATP-BINDING PROTEIN LNRL"/>
    <property type="match status" value="1"/>
</dbReference>
<evidence type="ECO:0000259" key="3">
    <source>
        <dbReference type="PROSITE" id="PS50893"/>
    </source>
</evidence>
<dbReference type="SMART" id="SM00382">
    <property type="entry name" value="AAA"/>
    <property type="match status" value="1"/>
</dbReference>
<dbReference type="PANTHER" id="PTHR43582">
    <property type="entry name" value="LINEARMYCIN RESISTANCE ATP-BINDING PROTEIN LNRL"/>
    <property type="match status" value="1"/>
</dbReference>
<keyword evidence="2 4" id="KW-0067">ATP-binding</keyword>
<dbReference type="Gene3D" id="3.40.50.300">
    <property type="entry name" value="P-loop containing nucleotide triphosphate hydrolases"/>
    <property type="match status" value="1"/>
</dbReference>
<keyword evidence="5" id="KW-1185">Reference proteome</keyword>
<name>A0A4R6WJS1_9SPHI</name>
<dbReference type="PROSITE" id="PS00211">
    <property type="entry name" value="ABC_TRANSPORTER_1"/>
    <property type="match status" value="1"/>
</dbReference>
<accession>A0A4R6WJS1</accession>
<dbReference type="SUPFAM" id="SSF52540">
    <property type="entry name" value="P-loop containing nucleoside triphosphate hydrolases"/>
    <property type="match status" value="1"/>
</dbReference>
<dbReference type="GO" id="GO:0016887">
    <property type="term" value="F:ATP hydrolysis activity"/>
    <property type="evidence" value="ECO:0007669"/>
    <property type="project" value="InterPro"/>
</dbReference>
<proteinExistence type="predicted"/>
<keyword evidence="1" id="KW-0547">Nucleotide-binding</keyword>
<dbReference type="InterPro" id="IPR017871">
    <property type="entry name" value="ABC_transporter-like_CS"/>
</dbReference>
<dbReference type="InterPro" id="IPR003593">
    <property type="entry name" value="AAA+_ATPase"/>
</dbReference>
<dbReference type="Pfam" id="PF00005">
    <property type="entry name" value="ABC_tran"/>
    <property type="match status" value="1"/>
</dbReference>
<feature type="domain" description="ABC transporter" evidence="3">
    <location>
        <begin position="4"/>
        <end position="236"/>
    </location>
</feature>
<dbReference type="RefSeq" id="WP_133585741.1">
    <property type="nucleotide sequence ID" value="NZ_SNYV01000016.1"/>
</dbReference>
<dbReference type="AlphaFoldDB" id="A0A4R6WJS1"/>